<dbReference type="OrthoDB" id="340550at2759"/>
<comment type="subunit">
    <text evidence="4">Heterodimer of an alpha and a beta subunit.</text>
</comment>
<evidence type="ECO:0000256" key="4">
    <source>
        <dbReference type="RuleBase" id="RU365077"/>
    </source>
</evidence>
<keyword evidence="3 4" id="KW-0009">Actin-binding</keyword>
<dbReference type="PROSITE" id="PS00749">
    <property type="entry name" value="F_ACTIN_CAPPING_A_2"/>
    <property type="match status" value="1"/>
</dbReference>
<evidence type="ECO:0000313" key="6">
    <source>
        <dbReference type="Proteomes" id="UP000765507"/>
    </source>
</evidence>
<evidence type="ECO:0000256" key="1">
    <source>
        <dbReference type="ARBA" id="ARBA00010479"/>
    </source>
</evidence>
<dbReference type="PANTHER" id="PTHR10653:SF6">
    <property type="entry name" value="F-ACTIN-CAPPING PROTEIN SUBUNIT ALPHA-3"/>
    <property type="match status" value="1"/>
</dbReference>
<dbReference type="InterPro" id="IPR037282">
    <property type="entry name" value="CapZ_alpha/beta"/>
</dbReference>
<dbReference type="Gene3D" id="3.90.1150.210">
    <property type="entry name" value="F-actin capping protein, beta subunit"/>
    <property type="match status" value="1"/>
</dbReference>
<gene>
    <name evidence="5" type="primary">CAPZA3</name>
    <name evidence="5" type="ORF">G0U57_000753</name>
</gene>
<proteinExistence type="inferred from homology"/>
<keyword evidence="2 4" id="KW-0117">Actin capping</keyword>
<dbReference type="GO" id="GO:0008290">
    <property type="term" value="C:F-actin capping protein complex"/>
    <property type="evidence" value="ECO:0007669"/>
    <property type="project" value="UniProtKB-UniRule"/>
</dbReference>
<protein>
    <recommendedName>
        <fullName evidence="4">F-actin-capping protein subunit alpha</fullName>
    </recommendedName>
</protein>
<comment type="similarity">
    <text evidence="1 4">Belongs to the F-actin-capping protein alpha subunit family.</text>
</comment>
<dbReference type="SUPFAM" id="SSF90096">
    <property type="entry name" value="Subunits of heterodimeric actin filament capping protein Capz"/>
    <property type="match status" value="1"/>
</dbReference>
<comment type="caution">
    <text evidence="5">The sequence shown here is derived from an EMBL/GenBank/DDBJ whole genome shotgun (WGS) entry which is preliminary data.</text>
</comment>
<dbReference type="FunFam" id="3.90.1150.210:FF:000003">
    <property type="entry name" value="F-actin-capping protein subunit alpha"/>
    <property type="match status" value="1"/>
</dbReference>
<evidence type="ECO:0000256" key="3">
    <source>
        <dbReference type="ARBA" id="ARBA00023203"/>
    </source>
</evidence>
<accession>A0A8T1TEZ4</accession>
<dbReference type="Proteomes" id="UP000765507">
    <property type="component" value="Unassembled WGS sequence"/>
</dbReference>
<sequence length="326" mass="37415">MSNKCDLSKEEKVWVICRLLYQAPPGEFYSVFEDLRILVQDDDLMRQEAAQVCAHHNKNNFTLVRIEGTNVLVTRYNDLGGNRFFDPKNKFSFKFDHLSGISTKFQLHRVAWDETELWRTALNSALKAYVNSHFTSGDCSVFRKTLKNRQVFVVCIAGHQYKPLGFWNALWKGEWTFSQIPVITHVTGTIHMQVHYFKDANLHMTVCKTVEEILHVIDPAQLAIDFVKLIETEDNKFHIALLENFQALTDEIWRKILRRQLPVTRTIINWSKLLTNQSMKANISSREMPLSLLNCGQLTIIRGYGPTNTKGNNAGADNLPATAVSL</sequence>
<dbReference type="EMBL" id="JAHGAV010000010">
    <property type="protein sequence ID" value="KAG6939599.1"/>
    <property type="molecule type" value="Genomic_DNA"/>
</dbReference>
<comment type="function">
    <text evidence="4">F-actin-capping proteins bind in a Ca(2+)-independent manner to the fast growing ends of actin filaments (barbed end) thereby blocking the exchange of subunits at these ends. Unlike other capping proteins (such as gelsolin and severin), these proteins do not sever actin filaments.</text>
</comment>
<dbReference type="PANTHER" id="PTHR10653">
    <property type="entry name" value="F-ACTIN-CAPPING PROTEIN SUBUNIT ALPHA"/>
    <property type="match status" value="1"/>
</dbReference>
<dbReference type="InterPro" id="IPR002189">
    <property type="entry name" value="CapZ_alpha"/>
</dbReference>
<dbReference type="GO" id="GO:0051015">
    <property type="term" value="F:actin filament binding"/>
    <property type="evidence" value="ECO:0007669"/>
    <property type="project" value="TreeGrafter"/>
</dbReference>
<evidence type="ECO:0000256" key="2">
    <source>
        <dbReference type="ARBA" id="ARBA00022467"/>
    </source>
</evidence>
<dbReference type="GO" id="GO:0030036">
    <property type="term" value="P:actin cytoskeleton organization"/>
    <property type="evidence" value="ECO:0007669"/>
    <property type="project" value="TreeGrafter"/>
</dbReference>
<dbReference type="InterPro" id="IPR042276">
    <property type="entry name" value="CapZ_alpha/beta_2"/>
</dbReference>
<dbReference type="GO" id="GO:0030863">
    <property type="term" value="C:cortical cytoskeleton"/>
    <property type="evidence" value="ECO:0007669"/>
    <property type="project" value="TreeGrafter"/>
</dbReference>
<dbReference type="PRINTS" id="PR00191">
    <property type="entry name" value="FACTINCAPA"/>
</dbReference>
<organism evidence="5 6">
    <name type="scientific">Chelydra serpentina</name>
    <name type="common">Snapping turtle</name>
    <name type="synonym">Testudo serpentina</name>
    <dbReference type="NCBI Taxonomy" id="8475"/>
    <lineage>
        <taxon>Eukaryota</taxon>
        <taxon>Metazoa</taxon>
        <taxon>Chordata</taxon>
        <taxon>Craniata</taxon>
        <taxon>Vertebrata</taxon>
        <taxon>Euteleostomi</taxon>
        <taxon>Archelosauria</taxon>
        <taxon>Testudinata</taxon>
        <taxon>Testudines</taxon>
        <taxon>Cryptodira</taxon>
        <taxon>Durocryptodira</taxon>
        <taxon>Americhelydia</taxon>
        <taxon>Chelydroidea</taxon>
        <taxon>Chelydridae</taxon>
        <taxon>Chelydra</taxon>
    </lineage>
</organism>
<keyword evidence="6" id="KW-1185">Reference proteome</keyword>
<dbReference type="GO" id="GO:0051016">
    <property type="term" value="P:barbed-end actin filament capping"/>
    <property type="evidence" value="ECO:0007669"/>
    <property type="project" value="UniProtKB-UniRule"/>
</dbReference>
<dbReference type="Gene3D" id="3.30.1140.60">
    <property type="entry name" value="F-actin capping protein, alpha subunit"/>
    <property type="match status" value="1"/>
</dbReference>
<dbReference type="AlphaFoldDB" id="A0A8T1TEZ4"/>
<reference evidence="5 6" key="1">
    <citation type="journal article" date="2020" name="G3 (Bethesda)">
        <title>Draft Genome of the Common Snapping Turtle, Chelydra serpentina, a Model for Phenotypic Plasticity in Reptiles.</title>
        <authorList>
            <person name="Das D."/>
            <person name="Singh S.K."/>
            <person name="Bierstedt J."/>
            <person name="Erickson A."/>
            <person name="Galli G.L.J."/>
            <person name="Crossley D.A. 2nd"/>
            <person name="Rhen T."/>
        </authorList>
    </citation>
    <scope>NUCLEOTIDE SEQUENCE [LARGE SCALE GENOMIC DNA]</scope>
    <source>
        <strain evidence="5">KW</strain>
    </source>
</reference>
<evidence type="ECO:0000313" key="5">
    <source>
        <dbReference type="EMBL" id="KAG6939599.1"/>
    </source>
</evidence>
<dbReference type="InterPro" id="IPR017865">
    <property type="entry name" value="F-actin_cap_asu_CS"/>
</dbReference>
<dbReference type="InterPro" id="IPR042489">
    <property type="entry name" value="CapZ_alpha_1"/>
</dbReference>
<name>A0A8T1TEZ4_CHESE</name>
<dbReference type="Pfam" id="PF01267">
    <property type="entry name" value="F-actin_cap_A"/>
    <property type="match status" value="1"/>
</dbReference>